<evidence type="ECO:0000313" key="8">
    <source>
        <dbReference type="EMBL" id="GAA4360815.1"/>
    </source>
</evidence>
<feature type="domain" description="Response regulatory" evidence="6">
    <location>
        <begin position="15"/>
        <end position="129"/>
    </location>
</feature>
<dbReference type="SUPFAM" id="SSF52172">
    <property type="entry name" value="CheY-like"/>
    <property type="match status" value="1"/>
</dbReference>
<dbReference type="Pfam" id="PF00072">
    <property type="entry name" value="Response_reg"/>
    <property type="match status" value="1"/>
</dbReference>
<dbReference type="Proteomes" id="UP001501153">
    <property type="component" value="Unassembled WGS sequence"/>
</dbReference>
<dbReference type="CDD" id="cd17574">
    <property type="entry name" value="REC_OmpR"/>
    <property type="match status" value="1"/>
</dbReference>
<feature type="modified residue" description="4-aspartylphosphate" evidence="4">
    <location>
        <position position="64"/>
    </location>
</feature>
<sequence length="240" mass="26738">MLPLPAPDAPPRLARILYAEDDANLGFVTRDNLERRGYQLTHCLDGAEALAAFQGGEFDLCLLDVMLPGLDGFALARRIRELNAQVPILFLSARALGEDRITGLRTGADDYITKPFSLEELVLRMEVFLKRATVTAPASPAAHRLGSYTFNAANLTLSHASGSVRLTQKEGQLLTLFAQRPGQLLRREDILRQLWGTDDYFMGRSLDVFISRLRKHLRHDARLQLRNVNRVGFVLEVGAG</sequence>
<dbReference type="InterPro" id="IPR001789">
    <property type="entry name" value="Sig_transdc_resp-reg_receiver"/>
</dbReference>
<dbReference type="InterPro" id="IPR011006">
    <property type="entry name" value="CheY-like_superfamily"/>
</dbReference>
<evidence type="ECO:0000259" key="7">
    <source>
        <dbReference type="PROSITE" id="PS51755"/>
    </source>
</evidence>
<evidence type="ECO:0000256" key="4">
    <source>
        <dbReference type="PROSITE-ProRule" id="PRU00169"/>
    </source>
</evidence>
<evidence type="ECO:0000256" key="3">
    <source>
        <dbReference type="ARBA" id="ARBA00023125"/>
    </source>
</evidence>
<dbReference type="Gene3D" id="1.10.10.10">
    <property type="entry name" value="Winged helix-like DNA-binding domain superfamily/Winged helix DNA-binding domain"/>
    <property type="match status" value="1"/>
</dbReference>
<dbReference type="PANTHER" id="PTHR48111">
    <property type="entry name" value="REGULATOR OF RPOS"/>
    <property type="match status" value="1"/>
</dbReference>
<dbReference type="PROSITE" id="PS50110">
    <property type="entry name" value="RESPONSE_REGULATORY"/>
    <property type="match status" value="1"/>
</dbReference>
<keyword evidence="1 4" id="KW-0597">Phosphoprotein</keyword>
<dbReference type="CDD" id="cd00383">
    <property type="entry name" value="trans_reg_C"/>
    <property type="match status" value="1"/>
</dbReference>
<accession>A0ABP8IKD0</accession>
<keyword evidence="3 5" id="KW-0238">DNA-binding</keyword>
<dbReference type="EMBL" id="BAABGZ010000055">
    <property type="protein sequence ID" value="GAA4360815.1"/>
    <property type="molecule type" value="Genomic_DNA"/>
</dbReference>
<evidence type="ECO:0000259" key="6">
    <source>
        <dbReference type="PROSITE" id="PS50110"/>
    </source>
</evidence>
<protein>
    <submittedName>
        <fullName evidence="8">Response regulator transcription factor</fullName>
    </submittedName>
</protein>
<dbReference type="SUPFAM" id="SSF46894">
    <property type="entry name" value="C-terminal effector domain of the bipartite response regulators"/>
    <property type="match status" value="1"/>
</dbReference>
<proteinExistence type="predicted"/>
<evidence type="ECO:0000256" key="2">
    <source>
        <dbReference type="ARBA" id="ARBA00023012"/>
    </source>
</evidence>
<dbReference type="Pfam" id="PF00486">
    <property type="entry name" value="Trans_reg_C"/>
    <property type="match status" value="1"/>
</dbReference>
<gene>
    <name evidence="8" type="ORF">GCM10023185_27540</name>
</gene>
<dbReference type="InterPro" id="IPR039420">
    <property type="entry name" value="WalR-like"/>
</dbReference>
<reference evidence="9" key="1">
    <citation type="journal article" date="2019" name="Int. J. Syst. Evol. Microbiol.">
        <title>The Global Catalogue of Microorganisms (GCM) 10K type strain sequencing project: providing services to taxonomists for standard genome sequencing and annotation.</title>
        <authorList>
            <consortium name="The Broad Institute Genomics Platform"/>
            <consortium name="The Broad Institute Genome Sequencing Center for Infectious Disease"/>
            <person name="Wu L."/>
            <person name="Ma J."/>
        </authorList>
    </citation>
    <scope>NUCLEOTIDE SEQUENCE [LARGE SCALE GENOMIC DNA]</scope>
    <source>
        <strain evidence="9">JCM 17923</strain>
    </source>
</reference>
<dbReference type="SMART" id="SM00448">
    <property type="entry name" value="REC"/>
    <property type="match status" value="1"/>
</dbReference>
<keyword evidence="2" id="KW-0902">Two-component regulatory system</keyword>
<organism evidence="8 9">
    <name type="scientific">Hymenobacter saemangeumensis</name>
    <dbReference type="NCBI Taxonomy" id="1084522"/>
    <lineage>
        <taxon>Bacteria</taxon>
        <taxon>Pseudomonadati</taxon>
        <taxon>Bacteroidota</taxon>
        <taxon>Cytophagia</taxon>
        <taxon>Cytophagales</taxon>
        <taxon>Hymenobacteraceae</taxon>
        <taxon>Hymenobacter</taxon>
    </lineage>
</organism>
<comment type="caution">
    <text evidence="8">The sequence shown here is derived from an EMBL/GenBank/DDBJ whole genome shotgun (WGS) entry which is preliminary data.</text>
</comment>
<dbReference type="InterPro" id="IPR001867">
    <property type="entry name" value="OmpR/PhoB-type_DNA-bd"/>
</dbReference>
<dbReference type="SMART" id="SM00862">
    <property type="entry name" value="Trans_reg_C"/>
    <property type="match status" value="1"/>
</dbReference>
<dbReference type="InterPro" id="IPR036388">
    <property type="entry name" value="WH-like_DNA-bd_sf"/>
</dbReference>
<dbReference type="RefSeq" id="WP_345236654.1">
    <property type="nucleotide sequence ID" value="NZ_BAABGZ010000055.1"/>
</dbReference>
<dbReference type="Gene3D" id="6.10.250.690">
    <property type="match status" value="1"/>
</dbReference>
<evidence type="ECO:0000256" key="5">
    <source>
        <dbReference type="PROSITE-ProRule" id="PRU01091"/>
    </source>
</evidence>
<feature type="domain" description="OmpR/PhoB-type" evidence="7">
    <location>
        <begin position="140"/>
        <end position="237"/>
    </location>
</feature>
<dbReference type="InterPro" id="IPR016032">
    <property type="entry name" value="Sig_transdc_resp-reg_C-effctor"/>
</dbReference>
<evidence type="ECO:0000313" key="9">
    <source>
        <dbReference type="Proteomes" id="UP001501153"/>
    </source>
</evidence>
<dbReference type="PANTHER" id="PTHR48111:SF40">
    <property type="entry name" value="PHOSPHATE REGULON TRANSCRIPTIONAL REGULATORY PROTEIN PHOB"/>
    <property type="match status" value="1"/>
</dbReference>
<evidence type="ECO:0000256" key="1">
    <source>
        <dbReference type="ARBA" id="ARBA00022553"/>
    </source>
</evidence>
<keyword evidence="9" id="KW-1185">Reference proteome</keyword>
<dbReference type="Gene3D" id="3.40.50.2300">
    <property type="match status" value="1"/>
</dbReference>
<name>A0ABP8IKD0_9BACT</name>
<feature type="DNA-binding region" description="OmpR/PhoB-type" evidence="5">
    <location>
        <begin position="140"/>
        <end position="237"/>
    </location>
</feature>
<dbReference type="PROSITE" id="PS51755">
    <property type="entry name" value="OMPR_PHOB"/>
    <property type="match status" value="1"/>
</dbReference>